<evidence type="ECO:0000256" key="3">
    <source>
        <dbReference type="ARBA" id="ARBA00022679"/>
    </source>
</evidence>
<dbReference type="Proteomes" id="UP001583177">
    <property type="component" value="Unassembled WGS sequence"/>
</dbReference>
<accession>A0ABR3WDF4</accession>
<evidence type="ECO:0000256" key="2">
    <source>
        <dbReference type="ARBA" id="ARBA00022603"/>
    </source>
</evidence>
<comment type="similarity">
    <text evidence="1">Belongs to the methyltransferase superfamily.</text>
</comment>
<dbReference type="Gene3D" id="3.40.50.150">
    <property type="entry name" value="Vaccinia Virus protein VP39"/>
    <property type="match status" value="1"/>
</dbReference>
<reference evidence="5 6" key="1">
    <citation type="journal article" date="2024" name="IMA Fungus">
        <title>IMA Genome - F19 : A genome assembly and annotation guide to empower mycologists, including annotated draft genome sequences of Ceratocystis pirilliformis, Diaporthe australafricana, Fusarium ophioides, Paecilomyces lecythidis, and Sporothrix stenoceras.</title>
        <authorList>
            <person name="Aylward J."/>
            <person name="Wilson A.M."/>
            <person name="Visagie C.M."/>
            <person name="Spraker J."/>
            <person name="Barnes I."/>
            <person name="Buitendag C."/>
            <person name="Ceriani C."/>
            <person name="Del Mar Angel L."/>
            <person name="du Plessis D."/>
            <person name="Fuchs T."/>
            <person name="Gasser K."/>
            <person name="Kramer D."/>
            <person name="Li W."/>
            <person name="Munsamy K."/>
            <person name="Piso A."/>
            <person name="Price J.L."/>
            <person name="Sonnekus B."/>
            <person name="Thomas C."/>
            <person name="van der Nest A."/>
            <person name="van Dijk A."/>
            <person name="van Heerden A."/>
            <person name="van Vuuren N."/>
            <person name="Yilmaz N."/>
            <person name="Duong T.A."/>
            <person name="van der Merwe N.A."/>
            <person name="Wingfield M.J."/>
            <person name="Wingfield B.D."/>
        </authorList>
    </citation>
    <scope>NUCLEOTIDE SEQUENCE [LARGE SCALE GENOMIC DNA]</scope>
    <source>
        <strain evidence="5 6">CMW 18300</strain>
    </source>
</reference>
<gene>
    <name evidence="5" type="ORF">Daus18300_009664</name>
</gene>
<dbReference type="Pfam" id="PF08241">
    <property type="entry name" value="Methyltransf_11"/>
    <property type="match status" value="1"/>
</dbReference>
<evidence type="ECO:0000313" key="6">
    <source>
        <dbReference type="Proteomes" id="UP001583177"/>
    </source>
</evidence>
<proteinExistence type="inferred from homology"/>
<keyword evidence="6" id="KW-1185">Reference proteome</keyword>
<dbReference type="PANTHER" id="PTHR44942:SF4">
    <property type="entry name" value="METHYLTRANSFERASE TYPE 11 DOMAIN-CONTAINING PROTEIN"/>
    <property type="match status" value="1"/>
</dbReference>
<dbReference type="PANTHER" id="PTHR44942">
    <property type="entry name" value="METHYLTRANSF_11 DOMAIN-CONTAINING PROTEIN"/>
    <property type="match status" value="1"/>
</dbReference>
<organism evidence="5 6">
    <name type="scientific">Diaporthe australafricana</name>
    <dbReference type="NCBI Taxonomy" id="127596"/>
    <lineage>
        <taxon>Eukaryota</taxon>
        <taxon>Fungi</taxon>
        <taxon>Dikarya</taxon>
        <taxon>Ascomycota</taxon>
        <taxon>Pezizomycotina</taxon>
        <taxon>Sordariomycetes</taxon>
        <taxon>Sordariomycetidae</taxon>
        <taxon>Diaporthales</taxon>
        <taxon>Diaporthaceae</taxon>
        <taxon>Diaporthe</taxon>
    </lineage>
</organism>
<name>A0ABR3WDF4_9PEZI</name>
<dbReference type="CDD" id="cd02440">
    <property type="entry name" value="AdoMet_MTases"/>
    <property type="match status" value="1"/>
</dbReference>
<evidence type="ECO:0000259" key="4">
    <source>
        <dbReference type="Pfam" id="PF08241"/>
    </source>
</evidence>
<keyword evidence="3" id="KW-0808">Transferase</keyword>
<protein>
    <recommendedName>
        <fullName evidence="4">Methyltransferase type 11 domain-containing protein</fullName>
    </recommendedName>
</protein>
<dbReference type="InterPro" id="IPR051052">
    <property type="entry name" value="Diverse_substrate_MTase"/>
</dbReference>
<feature type="domain" description="Methyltransferase type 11" evidence="4">
    <location>
        <begin position="4"/>
        <end position="76"/>
    </location>
</feature>
<evidence type="ECO:0000256" key="1">
    <source>
        <dbReference type="ARBA" id="ARBA00008361"/>
    </source>
</evidence>
<dbReference type="InterPro" id="IPR029063">
    <property type="entry name" value="SAM-dependent_MTases_sf"/>
</dbReference>
<dbReference type="InterPro" id="IPR013216">
    <property type="entry name" value="Methyltransf_11"/>
</dbReference>
<sequence length="250" mass="28678">MILSDPSEYNLTTAREILRANHYPGAELSFHQKMGEDSFLEPDSVDMVIACECLHYTDIGKAIVSIHSSLRPGGTMASVFYSVLSSRIYDDERADAAWRAFAQMHYKRLLDEKVETIFARVIPSQLGVGLNFVSMESDKWKDVKRIFFNVPSGKTEWPLEVGLEELMKAKGTSRIDPEYDSLEWRSDSDGWGIEDCTVERIREMLVSWHLDYDEKDWQSEEWREFEAAVNGACGKCHFVFPATMILGRKK</sequence>
<comment type="caution">
    <text evidence="5">The sequence shown here is derived from an EMBL/GenBank/DDBJ whole genome shotgun (WGS) entry which is preliminary data.</text>
</comment>
<evidence type="ECO:0000313" key="5">
    <source>
        <dbReference type="EMBL" id="KAL1859026.1"/>
    </source>
</evidence>
<dbReference type="EMBL" id="JAWRVE010000100">
    <property type="protein sequence ID" value="KAL1859026.1"/>
    <property type="molecule type" value="Genomic_DNA"/>
</dbReference>
<dbReference type="SUPFAM" id="SSF53335">
    <property type="entry name" value="S-adenosyl-L-methionine-dependent methyltransferases"/>
    <property type="match status" value="1"/>
</dbReference>
<keyword evidence="2" id="KW-0489">Methyltransferase</keyword>